<keyword evidence="5" id="KW-1185">Reference proteome</keyword>
<dbReference type="Ensembl" id="ENSPMGT00000002862.1">
    <property type="protein sequence ID" value="ENSPMGP00000002702.1"/>
    <property type="gene ID" value="ENSPMGG00000002364.1"/>
</dbReference>
<dbReference type="STRING" id="409849.ENSPMGP00000002702"/>
<dbReference type="InterPro" id="IPR036430">
    <property type="entry name" value="RNase_T2-like_sf"/>
</dbReference>
<sequence length="97" mass="11417">KAPGVDSIYGSIYIPTLTYGHELWVTERMEIQILDKETLCKIPPNVNNWTIHGLWPVKAHNCCSCWPMFHSDIKDLETNLTEFWPSFLKSRSDFQFW</sequence>
<organism evidence="4 5">
    <name type="scientific">Periophthalmus magnuspinnatus</name>
    <dbReference type="NCBI Taxonomy" id="409849"/>
    <lineage>
        <taxon>Eukaryota</taxon>
        <taxon>Metazoa</taxon>
        <taxon>Chordata</taxon>
        <taxon>Craniata</taxon>
        <taxon>Vertebrata</taxon>
        <taxon>Euteleostomi</taxon>
        <taxon>Actinopterygii</taxon>
        <taxon>Neopterygii</taxon>
        <taxon>Teleostei</taxon>
        <taxon>Neoteleostei</taxon>
        <taxon>Acanthomorphata</taxon>
        <taxon>Gobiaria</taxon>
        <taxon>Gobiiformes</taxon>
        <taxon>Gobioidei</taxon>
        <taxon>Gobiidae</taxon>
        <taxon>Oxudercinae</taxon>
        <taxon>Periophthalmus</taxon>
    </lineage>
</organism>
<protein>
    <submittedName>
        <fullName evidence="4">Uncharacterized protein</fullName>
    </submittedName>
</protein>
<accession>A0A3B3ZDR4</accession>
<dbReference type="Pfam" id="PF00445">
    <property type="entry name" value="Ribonuclease_T2"/>
    <property type="match status" value="1"/>
</dbReference>
<evidence type="ECO:0000313" key="5">
    <source>
        <dbReference type="Proteomes" id="UP000261520"/>
    </source>
</evidence>
<comment type="subcellular location">
    <subcellularLocation>
        <location evidence="1">Lysosome lumen</location>
    </subcellularLocation>
</comment>
<reference evidence="4" key="1">
    <citation type="submission" date="2025-08" db="UniProtKB">
        <authorList>
            <consortium name="Ensembl"/>
        </authorList>
    </citation>
    <scope>IDENTIFICATION</scope>
</reference>
<dbReference type="GO" id="GO:0033897">
    <property type="term" value="F:ribonuclease T2 activity"/>
    <property type="evidence" value="ECO:0007669"/>
    <property type="project" value="InterPro"/>
</dbReference>
<reference evidence="4" key="2">
    <citation type="submission" date="2025-09" db="UniProtKB">
        <authorList>
            <consortium name="Ensembl"/>
        </authorList>
    </citation>
    <scope>IDENTIFICATION</scope>
</reference>
<comment type="similarity">
    <text evidence="2 3">Belongs to the RNase T2 family.</text>
</comment>
<dbReference type="Gene3D" id="3.90.730.10">
    <property type="entry name" value="Ribonuclease T2-like"/>
    <property type="match status" value="1"/>
</dbReference>
<dbReference type="GO" id="GO:0003723">
    <property type="term" value="F:RNA binding"/>
    <property type="evidence" value="ECO:0007669"/>
    <property type="project" value="InterPro"/>
</dbReference>
<dbReference type="Proteomes" id="UP000261520">
    <property type="component" value="Unplaced"/>
</dbReference>
<evidence type="ECO:0000256" key="1">
    <source>
        <dbReference type="ARBA" id="ARBA00004227"/>
    </source>
</evidence>
<dbReference type="SUPFAM" id="SSF55895">
    <property type="entry name" value="Ribonuclease Rh-like"/>
    <property type="match status" value="1"/>
</dbReference>
<dbReference type="GO" id="GO:0043202">
    <property type="term" value="C:lysosomal lumen"/>
    <property type="evidence" value="ECO:0007669"/>
    <property type="project" value="UniProtKB-SubCell"/>
</dbReference>
<dbReference type="AlphaFoldDB" id="A0A3B3ZDR4"/>
<proteinExistence type="inferred from homology"/>
<evidence type="ECO:0000256" key="2">
    <source>
        <dbReference type="ARBA" id="ARBA00007469"/>
    </source>
</evidence>
<dbReference type="InterPro" id="IPR018188">
    <property type="entry name" value="RNase_T2_His_AS_1"/>
</dbReference>
<name>A0A3B3ZDR4_9GOBI</name>
<dbReference type="PROSITE" id="PS00530">
    <property type="entry name" value="RNASE_T2_1"/>
    <property type="match status" value="1"/>
</dbReference>
<evidence type="ECO:0000313" key="4">
    <source>
        <dbReference type="Ensembl" id="ENSPMGP00000002702.1"/>
    </source>
</evidence>
<dbReference type="InterPro" id="IPR001568">
    <property type="entry name" value="RNase_T2-like"/>
</dbReference>
<evidence type="ECO:0000256" key="3">
    <source>
        <dbReference type="RuleBase" id="RU004328"/>
    </source>
</evidence>